<dbReference type="AlphaFoldDB" id="A0A9W3BCS0"/>
<reference evidence="2" key="1">
    <citation type="submission" date="2025-08" db="UniProtKB">
        <authorList>
            <consortium name="RefSeq"/>
        </authorList>
    </citation>
    <scope>IDENTIFICATION</scope>
</reference>
<organism evidence="1 2">
    <name type="scientific">Biomphalaria glabrata</name>
    <name type="common">Bloodfluke planorb</name>
    <name type="synonym">Freshwater snail</name>
    <dbReference type="NCBI Taxonomy" id="6526"/>
    <lineage>
        <taxon>Eukaryota</taxon>
        <taxon>Metazoa</taxon>
        <taxon>Spiralia</taxon>
        <taxon>Lophotrochozoa</taxon>
        <taxon>Mollusca</taxon>
        <taxon>Gastropoda</taxon>
        <taxon>Heterobranchia</taxon>
        <taxon>Euthyneura</taxon>
        <taxon>Panpulmonata</taxon>
        <taxon>Hygrophila</taxon>
        <taxon>Lymnaeoidea</taxon>
        <taxon>Planorbidae</taxon>
        <taxon>Biomphalaria</taxon>
    </lineage>
</organism>
<dbReference type="Proteomes" id="UP001165740">
    <property type="component" value="Chromosome 9"/>
</dbReference>
<dbReference type="OrthoDB" id="6169481at2759"/>
<sequence length="295" mass="33656">MSRSTGADGYMGIRANARWVGMPPEGQHEYHDKTEDISGTEQMSLSVRLFIVVNYSSVLEPVSMVFQSFQLNIVVTQQHISSHITGIIKNQYDHPEEHLNGGEGCENRTRLLRFLATIAGYYTSDDPINVPEKKIILPVETSAFSPSLTFYMEDDEGFPIPTRQILVLRERPDGYIGVMFYNFTGSDDLNGPIDVSLFQRLQLSDYSTLPNCEITIAEIEDIYMMNWPECDDINNDLLPTYLATWTCDLTSYISYKNPQPDITKSKPVYIFKRKRFPLLPSMLEGVEDFKDPCDD</sequence>
<evidence type="ECO:0000313" key="2">
    <source>
        <dbReference type="RefSeq" id="XP_055897235.1"/>
    </source>
</evidence>
<gene>
    <name evidence="2" type="primary">LOC106064713</name>
</gene>
<dbReference type="RefSeq" id="XP_055897235.1">
    <property type="nucleotide sequence ID" value="XM_056041260.1"/>
</dbReference>
<protein>
    <submittedName>
        <fullName evidence="2">Uncharacterized protein LOC106064713</fullName>
    </submittedName>
</protein>
<proteinExistence type="predicted"/>
<name>A0A9W3BCS0_BIOGL</name>
<evidence type="ECO:0000313" key="1">
    <source>
        <dbReference type="Proteomes" id="UP001165740"/>
    </source>
</evidence>
<keyword evidence="1" id="KW-1185">Reference proteome</keyword>
<dbReference type="GeneID" id="106064713"/>
<accession>A0A9W3BCS0</accession>